<dbReference type="InterPro" id="IPR011990">
    <property type="entry name" value="TPR-like_helical_dom_sf"/>
</dbReference>
<dbReference type="OrthoDB" id="185373at2759"/>
<sequence>MLRCRACSSRCIRALDTAPLQTHSVRRNGLSALVATQQRSASASTYDSRNVGYSARERPNSSSRDTSYRHRAPRQDAWERSPAARSLKTREDQALRRPVDREALKNEVTSGEMWLGKRDPSITQAEWDRRRRELRHLRDPLEVAAFVKQELAKDKTKEMRQLVRMASHSMQVVVSWNHIIDHLMKQARVSEAFKVYNEMKKTGQFPDSYTYTIILRGLSNNPEKSGATSMAIAVYHSLSAPNSRVKPSIIHTNAVLTVCARALDMDALWGFAAKIPESGPGAADARTFTVILNAIRQNLLVDAPLGEGENELAHRRERGVVEGRRIWEDVVGRWRNADLIVEEELVCAMGRLLLVGSRPRDWDDVLSLVEQTMDLPRLVPRLGTNEREALPRIRAPNTPPEFKPENEDEDSKRGDEFLALTVDGKKSRPLTYATPSNETLSMVLEACQKIVAPKAAEEYWEMLTDPGTCAIVPDNNNLHQRLRHLRQNRASSAVVRMLQDKSFANKLHLKPGTFRIAMSTCVRDKNNHSSLKNATQILQLMTATLPDADPKTIQKYAELAVDFPLAKGEDLVEALTYLQPVANNLKVQLNVGTEKTYRGRSSADIKPLSEEARQDAVAALRKIYAVFDKLILSNLIPEEQKAPFKAERARMSALINSLAFRASVKRVSPRSGPSASAEAQGETDDSVEVGQVATEERRERPRFSRPSDNWRTSRAAPPERRKQWRSATE</sequence>
<dbReference type="EMBL" id="WJXW01000002">
    <property type="protein sequence ID" value="KAF9740220.1"/>
    <property type="molecule type" value="Genomic_DNA"/>
</dbReference>
<keyword evidence="5" id="KW-1185">Reference proteome</keyword>
<proteinExistence type="predicted"/>
<name>A0A9P6GSA3_9PLEO</name>
<feature type="region of interest" description="Disordered" evidence="3">
    <location>
        <begin position="666"/>
        <end position="729"/>
    </location>
</feature>
<comment type="caution">
    <text evidence="4">The sequence shown here is derived from an EMBL/GenBank/DDBJ whole genome shotgun (WGS) entry which is preliminary data.</text>
</comment>
<evidence type="ECO:0000256" key="2">
    <source>
        <dbReference type="PROSITE-ProRule" id="PRU00708"/>
    </source>
</evidence>
<dbReference type="AlphaFoldDB" id="A0A9P6GSA3"/>
<feature type="region of interest" description="Disordered" evidence="3">
    <location>
        <begin position="36"/>
        <end position="98"/>
    </location>
</feature>
<gene>
    <name evidence="4" type="ORF">PMIN01_02855</name>
</gene>
<feature type="repeat" description="PPR" evidence="2">
    <location>
        <begin position="172"/>
        <end position="206"/>
    </location>
</feature>
<dbReference type="PROSITE" id="PS51375">
    <property type="entry name" value="PPR"/>
    <property type="match status" value="1"/>
</dbReference>
<dbReference type="PANTHER" id="PTHR47942:SF63">
    <property type="entry name" value="PENTATRICOPEPTIDE REPEAT-CONTAINING PROTEIN"/>
    <property type="match status" value="1"/>
</dbReference>
<feature type="compositionally biased region" description="Polar residues" evidence="3">
    <location>
        <begin position="36"/>
        <end position="48"/>
    </location>
</feature>
<organism evidence="4 5">
    <name type="scientific">Paraphaeosphaeria minitans</name>
    <dbReference type="NCBI Taxonomy" id="565426"/>
    <lineage>
        <taxon>Eukaryota</taxon>
        <taxon>Fungi</taxon>
        <taxon>Dikarya</taxon>
        <taxon>Ascomycota</taxon>
        <taxon>Pezizomycotina</taxon>
        <taxon>Dothideomycetes</taxon>
        <taxon>Pleosporomycetidae</taxon>
        <taxon>Pleosporales</taxon>
        <taxon>Massarineae</taxon>
        <taxon>Didymosphaeriaceae</taxon>
        <taxon>Paraphaeosphaeria</taxon>
    </lineage>
</organism>
<protein>
    <submittedName>
        <fullName evidence="4">Pentatricopeptide repeat-containing protein 2, mitochondrial</fullName>
    </submittedName>
</protein>
<dbReference type="Gene3D" id="1.25.40.10">
    <property type="entry name" value="Tetratricopeptide repeat domain"/>
    <property type="match status" value="1"/>
</dbReference>
<dbReference type="Pfam" id="PF13041">
    <property type="entry name" value="PPR_2"/>
    <property type="match status" value="1"/>
</dbReference>
<feature type="compositionally biased region" description="Basic and acidic residues" evidence="3">
    <location>
        <begin position="402"/>
        <end position="413"/>
    </location>
</feature>
<feature type="compositionally biased region" description="Basic and acidic residues" evidence="3">
    <location>
        <begin position="88"/>
        <end position="98"/>
    </location>
</feature>
<evidence type="ECO:0000313" key="4">
    <source>
        <dbReference type="EMBL" id="KAF9740220.1"/>
    </source>
</evidence>
<accession>A0A9P6GSA3</accession>
<dbReference type="Proteomes" id="UP000756921">
    <property type="component" value="Unassembled WGS sequence"/>
</dbReference>
<dbReference type="NCBIfam" id="TIGR00756">
    <property type="entry name" value="PPR"/>
    <property type="match status" value="1"/>
</dbReference>
<evidence type="ECO:0000313" key="5">
    <source>
        <dbReference type="Proteomes" id="UP000756921"/>
    </source>
</evidence>
<dbReference type="InterPro" id="IPR051222">
    <property type="entry name" value="PPR/CCM1_RNA-binding"/>
</dbReference>
<dbReference type="PANTHER" id="PTHR47942">
    <property type="entry name" value="TETRATRICOPEPTIDE REPEAT (TPR)-LIKE SUPERFAMILY PROTEIN-RELATED"/>
    <property type="match status" value="1"/>
</dbReference>
<reference evidence="4" key="1">
    <citation type="journal article" date="2020" name="Mol. Plant Microbe Interact.">
        <title>Genome Sequence of the Biocontrol Agent Coniothyrium minitans strain Conio (IMI 134523).</title>
        <authorList>
            <person name="Patel D."/>
            <person name="Shittu T.A."/>
            <person name="Baroncelli R."/>
            <person name="Muthumeenakshi S."/>
            <person name="Osborne T.H."/>
            <person name="Janganan T.K."/>
            <person name="Sreenivasaprasad S."/>
        </authorList>
    </citation>
    <scope>NUCLEOTIDE SEQUENCE</scope>
    <source>
        <strain evidence="4">Conio</strain>
    </source>
</reference>
<evidence type="ECO:0000256" key="1">
    <source>
        <dbReference type="ARBA" id="ARBA00022737"/>
    </source>
</evidence>
<evidence type="ECO:0000256" key="3">
    <source>
        <dbReference type="SAM" id="MobiDB-lite"/>
    </source>
</evidence>
<dbReference type="InterPro" id="IPR002885">
    <property type="entry name" value="PPR_rpt"/>
</dbReference>
<keyword evidence="1" id="KW-0677">Repeat</keyword>
<feature type="region of interest" description="Disordered" evidence="3">
    <location>
        <begin position="392"/>
        <end position="413"/>
    </location>
</feature>